<dbReference type="InterPro" id="IPR007428">
    <property type="entry name" value="MlaA"/>
</dbReference>
<proteinExistence type="inferred from homology"/>
<dbReference type="EMBL" id="JACIVI010000004">
    <property type="protein sequence ID" value="MBB1162624.1"/>
    <property type="molecule type" value="Genomic_DNA"/>
</dbReference>
<evidence type="ECO:0000313" key="5">
    <source>
        <dbReference type="EMBL" id="MBB1162624.1"/>
    </source>
</evidence>
<dbReference type="PANTHER" id="PTHR30035">
    <property type="entry name" value="LIPOPROTEIN VACJ-RELATED"/>
    <property type="match status" value="1"/>
</dbReference>
<dbReference type="Pfam" id="PF04333">
    <property type="entry name" value="MlaA"/>
    <property type="match status" value="1"/>
</dbReference>
<name>A0A839HVN3_9BURK</name>
<feature type="region of interest" description="Disordered" evidence="3">
    <location>
        <begin position="224"/>
        <end position="243"/>
    </location>
</feature>
<evidence type="ECO:0000256" key="3">
    <source>
        <dbReference type="SAM" id="MobiDB-lite"/>
    </source>
</evidence>
<sequence length="243" mass="26221">MNAATLTRLPAALALAATLGACATAQNPDPLEPLNRKVFAFNEALDQAVVEPAARGYRAVTPEIVRTGIDNVFSNFKDLWSAINNVLQGKGEAAGNDWTRFVTNTTIGLGGLLDWATPLGVPRHNEDLGQTLGHWGVGPGAYLVLPLFGPSSLRDAADLPFTTYFSPVVFTDSTLEAVSVSGLRVIEVRAQLLDAGKLIDDIALDKYSFVRNAYLQRRRSLVYDGAPPDAPQDEERYDLPAKP</sequence>
<dbReference type="GO" id="GO:0016020">
    <property type="term" value="C:membrane"/>
    <property type="evidence" value="ECO:0007669"/>
    <property type="project" value="InterPro"/>
</dbReference>
<comment type="caution">
    <text evidence="5">The sequence shown here is derived from an EMBL/GenBank/DDBJ whole genome shotgun (WGS) entry which is preliminary data.</text>
</comment>
<feature type="compositionally biased region" description="Basic and acidic residues" evidence="3">
    <location>
        <begin position="233"/>
        <end position="243"/>
    </location>
</feature>
<dbReference type="PRINTS" id="PR01805">
    <property type="entry name" value="VACJLIPOPROT"/>
</dbReference>
<dbReference type="GO" id="GO:0120010">
    <property type="term" value="P:intermembrane phospholipid transfer"/>
    <property type="evidence" value="ECO:0007669"/>
    <property type="project" value="TreeGrafter"/>
</dbReference>
<protein>
    <submittedName>
        <fullName evidence="5">VacJ family lipoprotein</fullName>
    </submittedName>
</protein>
<keyword evidence="6" id="KW-1185">Reference proteome</keyword>
<dbReference type="AlphaFoldDB" id="A0A839HVN3"/>
<evidence type="ECO:0000256" key="4">
    <source>
        <dbReference type="SAM" id="SignalP"/>
    </source>
</evidence>
<feature type="signal peptide" evidence="4">
    <location>
        <begin position="1"/>
        <end position="25"/>
    </location>
</feature>
<keyword evidence="5" id="KW-0449">Lipoprotein</keyword>
<accession>A0A839HVN3</accession>
<gene>
    <name evidence="5" type="ORF">H4F90_11605</name>
</gene>
<dbReference type="Proteomes" id="UP000586093">
    <property type="component" value="Unassembled WGS sequence"/>
</dbReference>
<dbReference type="RefSeq" id="WP_182664747.1">
    <property type="nucleotide sequence ID" value="NZ_JACIVI010000004.1"/>
</dbReference>
<feature type="chain" id="PRO_5032691123" evidence="4">
    <location>
        <begin position="26"/>
        <end position="243"/>
    </location>
</feature>
<comment type="similarity">
    <text evidence="1">Belongs to the MlaA family.</text>
</comment>
<dbReference type="PANTHER" id="PTHR30035:SF3">
    <property type="entry name" value="INTERMEMBRANE PHOSPHOLIPID TRANSPORT SYSTEM LIPOPROTEIN MLAA"/>
    <property type="match status" value="1"/>
</dbReference>
<evidence type="ECO:0000256" key="2">
    <source>
        <dbReference type="ARBA" id="ARBA00022729"/>
    </source>
</evidence>
<evidence type="ECO:0000313" key="6">
    <source>
        <dbReference type="Proteomes" id="UP000586093"/>
    </source>
</evidence>
<organism evidence="5 6">
    <name type="scientific">Aquariibacter albus</name>
    <dbReference type="NCBI Taxonomy" id="2759899"/>
    <lineage>
        <taxon>Bacteria</taxon>
        <taxon>Pseudomonadati</taxon>
        <taxon>Pseudomonadota</taxon>
        <taxon>Betaproteobacteria</taxon>
        <taxon>Burkholderiales</taxon>
        <taxon>Sphaerotilaceae</taxon>
        <taxon>Aquariibacter</taxon>
    </lineage>
</organism>
<keyword evidence="2 4" id="KW-0732">Signal</keyword>
<evidence type="ECO:0000256" key="1">
    <source>
        <dbReference type="ARBA" id="ARBA00010634"/>
    </source>
</evidence>
<reference evidence="5 6" key="1">
    <citation type="submission" date="2020-08" db="EMBL/GenBank/DDBJ databases">
        <title>Aquariorum lacteus gen. nov., sp. nov., a new member of the family Comamonadaceae, isolated from freshwater aquarium.</title>
        <authorList>
            <person name="Chun S.-J."/>
        </authorList>
    </citation>
    <scope>NUCLEOTIDE SEQUENCE [LARGE SCALE GENOMIC DNA]</scope>
    <source>
        <strain evidence="5 6">SJAQ100</strain>
    </source>
</reference>